<keyword evidence="2" id="KW-1185">Reference proteome</keyword>
<reference evidence="1 2" key="1">
    <citation type="submission" date="2017-08" db="EMBL/GenBank/DDBJ databases">
        <title>Mesorhizobium wenxinae sp. nov., a novel rhizobial species isolated from root nodules of chickpea (Cicer arietinum L.).</title>
        <authorList>
            <person name="Zhang J."/>
        </authorList>
    </citation>
    <scope>NUCLEOTIDE SEQUENCE [LARGE SCALE GENOMIC DNA]</scope>
    <source>
        <strain evidence="1 2">SDW018</strain>
    </source>
</reference>
<gene>
    <name evidence="1" type="ORF">CIT26_00440</name>
</gene>
<dbReference type="AlphaFoldDB" id="A0A271LWE3"/>
<accession>A0A271LWE3</accession>
<sequence>MGQGRELQRVLYAIAVRALLPEVRTVVARLIYLADDPTTFELKGDELEGLVNEAAGYLSAAMAILRSGRIAPRWEQDALYDDMRLALPADRESYLRRKTSEFRAANQPLNRLWSAST</sequence>
<proteinExistence type="predicted"/>
<protein>
    <submittedName>
        <fullName evidence="1">Uncharacterized protein</fullName>
    </submittedName>
</protein>
<dbReference type="Proteomes" id="UP000216442">
    <property type="component" value="Unassembled WGS sequence"/>
</dbReference>
<evidence type="ECO:0000313" key="1">
    <source>
        <dbReference type="EMBL" id="PAQ12501.1"/>
    </source>
</evidence>
<organism evidence="1 2">
    <name type="scientific">Mesorhizobium temperatum</name>
    <dbReference type="NCBI Taxonomy" id="241416"/>
    <lineage>
        <taxon>Bacteria</taxon>
        <taxon>Pseudomonadati</taxon>
        <taxon>Pseudomonadota</taxon>
        <taxon>Alphaproteobacteria</taxon>
        <taxon>Hyphomicrobiales</taxon>
        <taxon>Phyllobacteriaceae</taxon>
        <taxon>Mesorhizobium</taxon>
    </lineage>
</organism>
<dbReference type="EMBL" id="NPKJ01000003">
    <property type="protein sequence ID" value="PAQ12501.1"/>
    <property type="molecule type" value="Genomic_DNA"/>
</dbReference>
<name>A0A271LWE3_9HYPH</name>
<comment type="caution">
    <text evidence="1">The sequence shown here is derived from an EMBL/GenBank/DDBJ whole genome shotgun (WGS) entry which is preliminary data.</text>
</comment>
<evidence type="ECO:0000313" key="2">
    <source>
        <dbReference type="Proteomes" id="UP000216442"/>
    </source>
</evidence>